<evidence type="ECO:0000313" key="2">
    <source>
        <dbReference type="EMBL" id="RLV75008.1"/>
    </source>
</evidence>
<organism evidence="2 3">
    <name type="scientific">Streptomyces rapamycinicus (strain ATCC 29253 / DSM 41530 / NRRL 5491 / AYB-994)</name>
    <name type="common">Streptomyces hygroscopicus (strain ATCC 29253)</name>
    <dbReference type="NCBI Taxonomy" id="1343740"/>
    <lineage>
        <taxon>Bacteria</taxon>
        <taxon>Bacillati</taxon>
        <taxon>Actinomycetota</taxon>
        <taxon>Actinomycetes</taxon>
        <taxon>Kitasatosporales</taxon>
        <taxon>Streptomycetaceae</taxon>
        <taxon>Streptomyces</taxon>
        <taxon>Streptomyces violaceusniger group</taxon>
    </lineage>
</organism>
<dbReference type="Proteomes" id="UP000281594">
    <property type="component" value="Unassembled WGS sequence"/>
</dbReference>
<protein>
    <submittedName>
        <fullName evidence="2">Uncharacterized protein</fullName>
    </submittedName>
</protein>
<gene>
    <name evidence="2" type="ORF">D3C57_137320</name>
</gene>
<reference evidence="2 3" key="1">
    <citation type="journal article" date="2018" name="J. Biol. Chem.">
        <title>Discovery of the actinoplanic acid pathway in Streptomyces rapamycinicus reveals a genetically conserved synergism with rapamycin.</title>
        <authorList>
            <person name="Mrak P."/>
            <person name="Krastel P."/>
            <person name="Pivk Lukancic P."/>
            <person name="Tao J."/>
            <person name="Pistorius D."/>
            <person name="Moore C.M."/>
        </authorList>
    </citation>
    <scope>NUCLEOTIDE SEQUENCE [LARGE SCALE GENOMIC DNA]</scope>
    <source>
        <strain evidence="2 3">NRRL 5491</strain>
    </source>
</reference>
<feature type="region of interest" description="Disordered" evidence="1">
    <location>
        <begin position="23"/>
        <end position="48"/>
    </location>
</feature>
<accession>A0A3L8R6J9</accession>
<evidence type="ECO:0000256" key="1">
    <source>
        <dbReference type="SAM" id="MobiDB-lite"/>
    </source>
</evidence>
<dbReference type="EMBL" id="QYCY01000002">
    <property type="protein sequence ID" value="RLV75008.1"/>
    <property type="molecule type" value="Genomic_DNA"/>
</dbReference>
<name>A0A3L8R6J9_STRRN</name>
<evidence type="ECO:0000313" key="3">
    <source>
        <dbReference type="Proteomes" id="UP000281594"/>
    </source>
</evidence>
<dbReference type="AlphaFoldDB" id="A0A3L8R6J9"/>
<sequence>MRIAARIGGVRSSFSQALSACDPRARNARRVAPPRAPQGVARTSFSSRVTSRATASRAAATYLRGSTTSG</sequence>
<comment type="caution">
    <text evidence="2">The sequence shown here is derived from an EMBL/GenBank/DDBJ whole genome shotgun (WGS) entry which is preliminary data.</text>
</comment>
<proteinExistence type="predicted"/>